<dbReference type="Gene3D" id="3.30.470.20">
    <property type="entry name" value="ATP-grasp fold, B domain"/>
    <property type="match status" value="1"/>
</dbReference>
<keyword evidence="9 25" id="KW-0479">Metal-binding</keyword>
<evidence type="ECO:0000256" key="20">
    <source>
        <dbReference type="ARBA" id="ARBA00076288"/>
    </source>
</evidence>
<feature type="active site" evidence="23">
    <location>
        <position position="314"/>
    </location>
</feature>
<protein>
    <recommendedName>
        <fullName evidence="19 22">D-alanine--D-alanine ligase</fullName>
        <ecNumber evidence="6 22">6.3.2.4</ecNumber>
    </recommendedName>
    <alternativeName>
        <fullName evidence="21 22">D-Ala-D-Ala ligase</fullName>
    </alternativeName>
    <alternativeName>
        <fullName evidence="20 22">D-alanylalanine synthetase</fullName>
    </alternativeName>
</protein>
<dbReference type="PROSITE" id="PS50975">
    <property type="entry name" value="ATP_GRASP"/>
    <property type="match status" value="1"/>
</dbReference>
<feature type="binding site" evidence="24">
    <location>
        <begin position="179"/>
        <end position="180"/>
    </location>
    <ligand>
        <name>ATP</name>
        <dbReference type="ChEBI" id="CHEBI:30616"/>
    </ligand>
</feature>
<keyword evidence="7 22" id="KW-0963">Cytoplasm</keyword>
<dbReference type="InterPro" id="IPR011095">
    <property type="entry name" value="Dala_Dala_lig_C"/>
</dbReference>
<sequence length="353" mass="39679">MIKNIYVFYGGKSVEHEVSLMSAKNVINSLNKKYDIYPVFIDKEGRFLSLEKVSSVEDIKDLVITSSKKPLETIVDFLKSLKDDSIMFSLVHGSMGEDGTLQGFFDSLNLPYVGSSLKASAITFDKITTNEVLTSMGFEKAKFLAVLKSNIEEDIDLEIKKIEEEINYPLFVKPSNAGSSVGANKAGNRDELKNSLLEAKKYDDKILVEEFIDGRELEVSVMGLDDPVAAYPGEHIVSDHVFFDYNSKYFDQTTIINPRADLDEKTEDEIRKTAVKCFKALGLTAYSRVDIFLEKTGRILINEVNTIPGMTPTSLFPKSWEKIGNIPLTEILDKLIDYSLIAFEEKSKIQRSL</sequence>
<dbReference type="Gene3D" id="3.40.50.20">
    <property type="match status" value="1"/>
</dbReference>
<evidence type="ECO:0000256" key="2">
    <source>
        <dbReference type="ARBA" id="ARBA00003921"/>
    </source>
</evidence>
<evidence type="ECO:0000259" key="27">
    <source>
        <dbReference type="PROSITE" id="PS50975"/>
    </source>
</evidence>
<feature type="binding site" evidence="25">
    <location>
        <position position="303"/>
    </location>
    <ligand>
        <name>Mg(2+)</name>
        <dbReference type="ChEBI" id="CHEBI:18420"/>
        <label>1</label>
    </ligand>
</feature>
<keyword evidence="12 25" id="KW-0460">Magnesium</keyword>
<feature type="binding site" evidence="24">
    <location>
        <begin position="302"/>
        <end position="303"/>
    </location>
    <ligand>
        <name>ATP</name>
        <dbReference type="ChEBI" id="CHEBI:30616"/>
    </ligand>
</feature>
<accession>A0AAW9MX83</accession>
<feature type="binding site" evidence="24">
    <location>
        <begin position="171"/>
        <end position="173"/>
    </location>
    <ligand>
        <name>ATP</name>
        <dbReference type="ChEBI" id="CHEBI:30616"/>
    </ligand>
</feature>
<dbReference type="SUPFAM" id="SSF56059">
    <property type="entry name" value="Glutathione synthetase ATP-binding domain-like"/>
    <property type="match status" value="1"/>
</dbReference>
<evidence type="ECO:0000256" key="11">
    <source>
        <dbReference type="ARBA" id="ARBA00022840"/>
    </source>
</evidence>
<dbReference type="GO" id="GO:0005829">
    <property type="term" value="C:cytosol"/>
    <property type="evidence" value="ECO:0007669"/>
    <property type="project" value="TreeGrafter"/>
</dbReference>
<evidence type="ECO:0000256" key="7">
    <source>
        <dbReference type="ARBA" id="ARBA00022490"/>
    </source>
</evidence>
<dbReference type="NCBIfam" id="TIGR01205">
    <property type="entry name" value="D_ala_D_alaTIGR"/>
    <property type="match status" value="1"/>
</dbReference>
<dbReference type="RefSeq" id="WP_324618689.1">
    <property type="nucleotide sequence ID" value="NZ_JAYKOT010000001.1"/>
</dbReference>
<evidence type="ECO:0000256" key="24">
    <source>
        <dbReference type="PIRSR" id="PIRSR039102-2"/>
    </source>
</evidence>
<comment type="subcellular location">
    <subcellularLocation>
        <location evidence="3 22">Cytoplasm</location>
    </subcellularLocation>
</comment>
<dbReference type="GO" id="GO:0071555">
    <property type="term" value="P:cell wall organization"/>
    <property type="evidence" value="ECO:0007669"/>
    <property type="project" value="UniProtKB-KW"/>
</dbReference>
<evidence type="ECO:0000256" key="10">
    <source>
        <dbReference type="ARBA" id="ARBA00022741"/>
    </source>
</evidence>
<evidence type="ECO:0000256" key="15">
    <source>
        <dbReference type="ARBA" id="ARBA00023211"/>
    </source>
</evidence>
<dbReference type="NCBIfam" id="NF002528">
    <property type="entry name" value="PRK01966.1-4"/>
    <property type="match status" value="1"/>
</dbReference>
<feature type="active site" evidence="23">
    <location>
        <position position="15"/>
    </location>
</feature>
<keyword evidence="15 25" id="KW-0464">Manganese</keyword>
<dbReference type="InterPro" id="IPR005905">
    <property type="entry name" value="D_ala_D_ala"/>
</dbReference>
<reference evidence="28 29" key="1">
    <citation type="submission" date="2024-01" db="EMBL/GenBank/DDBJ databases">
        <title>Complete genome sequence of Citroniella saccharovorans strain M6.X9, isolated from human fecal sample.</title>
        <authorList>
            <person name="Cheng G."/>
            <person name="Westerholm M."/>
            <person name="Schnurer A."/>
        </authorList>
    </citation>
    <scope>NUCLEOTIDE SEQUENCE [LARGE SCALE GENOMIC DNA]</scope>
    <source>
        <strain evidence="28 29">DSM 29873</strain>
    </source>
</reference>
<dbReference type="PANTHER" id="PTHR23132:SF25">
    <property type="entry name" value="D-ALANINE--D-ALANINE LIGASE A"/>
    <property type="match status" value="1"/>
</dbReference>
<evidence type="ECO:0000256" key="17">
    <source>
        <dbReference type="ARBA" id="ARBA00047614"/>
    </source>
</evidence>
<dbReference type="PIRSF" id="PIRSF039102">
    <property type="entry name" value="Ddl/VanB"/>
    <property type="match status" value="1"/>
</dbReference>
<comment type="function">
    <text evidence="2 22">Cell wall formation.</text>
</comment>
<keyword evidence="14 22" id="KW-0573">Peptidoglycan synthesis</keyword>
<evidence type="ECO:0000256" key="23">
    <source>
        <dbReference type="PIRSR" id="PIRSR039102-1"/>
    </source>
</evidence>
<dbReference type="Pfam" id="PF01820">
    <property type="entry name" value="Dala_Dala_lig_N"/>
    <property type="match status" value="1"/>
</dbReference>
<keyword evidence="13 22" id="KW-0133">Cell shape</keyword>
<evidence type="ECO:0000256" key="19">
    <source>
        <dbReference type="ARBA" id="ARBA00068427"/>
    </source>
</evidence>
<feature type="binding site" evidence="24">
    <location>
        <position position="126"/>
    </location>
    <ligand>
        <name>ATP</name>
        <dbReference type="ChEBI" id="CHEBI:30616"/>
    </ligand>
</feature>
<comment type="pathway">
    <text evidence="18">Glycan biosynthesis.</text>
</comment>
<name>A0AAW9MX83_9FIRM</name>
<dbReference type="GO" id="GO:0009252">
    <property type="term" value="P:peptidoglycan biosynthetic process"/>
    <property type="evidence" value="ECO:0007669"/>
    <property type="project" value="UniProtKB-UniRule"/>
</dbReference>
<keyword evidence="16 22" id="KW-0961">Cell wall biogenesis/degradation</keyword>
<dbReference type="HAMAP" id="MF_00047">
    <property type="entry name" value="Dala_Dala_lig"/>
    <property type="match status" value="1"/>
</dbReference>
<gene>
    <name evidence="22" type="primary">ddl</name>
    <name evidence="28" type="ORF">VLK81_01195</name>
</gene>
<dbReference type="InterPro" id="IPR016185">
    <property type="entry name" value="PreATP-grasp_dom_sf"/>
</dbReference>
<dbReference type="Proteomes" id="UP001357733">
    <property type="component" value="Unassembled WGS sequence"/>
</dbReference>
<keyword evidence="29" id="KW-1185">Reference proteome</keyword>
<keyword evidence="8 22" id="KW-0436">Ligase</keyword>
<dbReference type="InterPro" id="IPR013815">
    <property type="entry name" value="ATP_grasp_subdomain_1"/>
</dbReference>
<feature type="binding site" evidence="24">
    <location>
        <begin position="209"/>
        <end position="216"/>
    </location>
    <ligand>
        <name>ATP</name>
        <dbReference type="ChEBI" id="CHEBI:30616"/>
    </ligand>
</feature>
<comment type="cofactor">
    <cofactor evidence="1">
        <name>Mn(2+)</name>
        <dbReference type="ChEBI" id="CHEBI:29035"/>
    </cofactor>
</comment>
<dbReference type="FunFam" id="3.30.1490.20:FF:000007">
    <property type="entry name" value="D-alanine--D-alanine ligase"/>
    <property type="match status" value="1"/>
</dbReference>
<evidence type="ECO:0000256" key="1">
    <source>
        <dbReference type="ARBA" id="ARBA00001936"/>
    </source>
</evidence>
<evidence type="ECO:0000256" key="3">
    <source>
        <dbReference type="ARBA" id="ARBA00004496"/>
    </source>
</evidence>
<dbReference type="EMBL" id="JAYKOT010000001">
    <property type="protein sequence ID" value="MEB3428652.1"/>
    <property type="molecule type" value="Genomic_DNA"/>
</dbReference>
<dbReference type="SUPFAM" id="SSF52440">
    <property type="entry name" value="PreATP-grasp domain"/>
    <property type="match status" value="1"/>
</dbReference>
<feature type="binding site" evidence="25">
    <location>
        <position position="303"/>
    </location>
    <ligand>
        <name>Mg(2+)</name>
        <dbReference type="ChEBI" id="CHEBI:18420"/>
        <label>2</label>
    </ligand>
</feature>
<dbReference type="EC" id="6.3.2.4" evidence="6 22"/>
<dbReference type="InterPro" id="IPR011127">
    <property type="entry name" value="Dala_Dala_lig_N"/>
</dbReference>
<feature type="binding site" evidence="25">
    <location>
        <position position="290"/>
    </location>
    <ligand>
        <name>Mg(2+)</name>
        <dbReference type="ChEBI" id="CHEBI:18420"/>
        <label>1</label>
    </ligand>
</feature>
<keyword evidence="10 24" id="KW-0547">Nucleotide-binding</keyword>
<comment type="pathway">
    <text evidence="4 22">Cell wall biogenesis; peptidoglycan biosynthesis.</text>
</comment>
<evidence type="ECO:0000313" key="29">
    <source>
        <dbReference type="Proteomes" id="UP001357733"/>
    </source>
</evidence>
<dbReference type="PROSITE" id="PS00843">
    <property type="entry name" value="DALA_DALA_LIGASE_1"/>
    <property type="match status" value="1"/>
</dbReference>
<evidence type="ECO:0000256" key="25">
    <source>
        <dbReference type="PIRSR" id="PIRSR039102-3"/>
    </source>
</evidence>
<proteinExistence type="inferred from homology"/>
<evidence type="ECO:0000256" key="5">
    <source>
        <dbReference type="ARBA" id="ARBA00010871"/>
    </source>
</evidence>
<comment type="cofactor">
    <cofactor evidence="25">
        <name>Mg(2+)</name>
        <dbReference type="ChEBI" id="CHEBI:18420"/>
    </cofactor>
    <cofactor evidence="25">
        <name>Mn(2+)</name>
        <dbReference type="ChEBI" id="CHEBI:29035"/>
    </cofactor>
    <text evidence="25">Binds 2 magnesium or manganese ions per subunit.</text>
</comment>
<comment type="catalytic activity">
    <reaction evidence="17 22">
        <text>2 D-alanine + ATP = D-alanyl-D-alanine + ADP + phosphate + H(+)</text>
        <dbReference type="Rhea" id="RHEA:11224"/>
        <dbReference type="ChEBI" id="CHEBI:15378"/>
        <dbReference type="ChEBI" id="CHEBI:30616"/>
        <dbReference type="ChEBI" id="CHEBI:43474"/>
        <dbReference type="ChEBI" id="CHEBI:57416"/>
        <dbReference type="ChEBI" id="CHEBI:57822"/>
        <dbReference type="ChEBI" id="CHEBI:456216"/>
        <dbReference type="EC" id="6.3.2.4"/>
    </reaction>
</comment>
<evidence type="ECO:0000256" key="16">
    <source>
        <dbReference type="ARBA" id="ARBA00023316"/>
    </source>
</evidence>
<dbReference type="PANTHER" id="PTHR23132">
    <property type="entry name" value="D-ALANINE--D-ALANINE LIGASE"/>
    <property type="match status" value="1"/>
</dbReference>
<dbReference type="InterPro" id="IPR011761">
    <property type="entry name" value="ATP-grasp"/>
</dbReference>
<dbReference type="Gene3D" id="3.30.1490.20">
    <property type="entry name" value="ATP-grasp fold, A domain"/>
    <property type="match status" value="1"/>
</dbReference>
<dbReference type="AlphaFoldDB" id="A0AAW9MX83"/>
<evidence type="ECO:0000256" key="9">
    <source>
        <dbReference type="ARBA" id="ARBA00022723"/>
    </source>
</evidence>
<evidence type="ECO:0000256" key="14">
    <source>
        <dbReference type="ARBA" id="ARBA00022984"/>
    </source>
</evidence>
<dbReference type="GO" id="GO:0008360">
    <property type="term" value="P:regulation of cell shape"/>
    <property type="evidence" value="ECO:0007669"/>
    <property type="project" value="UniProtKB-KW"/>
</dbReference>
<comment type="caution">
    <text evidence="28">The sequence shown here is derived from an EMBL/GenBank/DDBJ whole genome shotgun (WGS) entry which is preliminary data.</text>
</comment>
<evidence type="ECO:0000313" key="28">
    <source>
        <dbReference type="EMBL" id="MEB3428652.1"/>
    </source>
</evidence>
<evidence type="ECO:0000256" key="26">
    <source>
        <dbReference type="PROSITE-ProRule" id="PRU00409"/>
    </source>
</evidence>
<evidence type="ECO:0000256" key="22">
    <source>
        <dbReference type="HAMAP-Rule" id="MF_00047"/>
    </source>
</evidence>
<feature type="binding site" evidence="25">
    <location>
        <position position="305"/>
    </location>
    <ligand>
        <name>Mg(2+)</name>
        <dbReference type="ChEBI" id="CHEBI:18420"/>
        <label>2</label>
    </ligand>
</feature>
<evidence type="ECO:0000256" key="13">
    <source>
        <dbReference type="ARBA" id="ARBA00022960"/>
    </source>
</evidence>
<comment type="similarity">
    <text evidence="5 22">Belongs to the D-alanine--D-alanine ligase family.</text>
</comment>
<feature type="active site" evidence="23">
    <location>
        <position position="179"/>
    </location>
</feature>
<evidence type="ECO:0000256" key="8">
    <source>
        <dbReference type="ARBA" id="ARBA00022598"/>
    </source>
</evidence>
<evidence type="ECO:0000256" key="18">
    <source>
        <dbReference type="ARBA" id="ARBA00060592"/>
    </source>
</evidence>
<dbReference type="Pfam" id="PF07478">
    <property type="entry name" value="Dala_Dala_lig_C"/>
    <property type="match status" value="1"/>
</dbReference>
<dbReference type="PROSITE" id="PS00844">
    <property type="entry name" value="DALA_DALA_LIGASE_2"/>
    <property type="match status" value="1"/>
</dbReference>
<evidence type="ECO:0000256" key="6">
    <source>
        <dbReference type="ARBA" id="ARBA00012216"/>
    </source>
</evidence>
<evidence type="ECO:0000256" key="12">
    <source>
        <dbReference type="ARBA" id="ARBA00022842"/>
    </source>
</evidence>
<organism evidence="28 29">
    <name type="scientific">Citroniella saccharovorans</name>
    <dbReference type="NCBI Taxonomy" id="2053367"/>
    <lineage>
        <taxon>Bacteria</taxon>
        <taxon>Bacillati</taxon>
        <taxon>Bacillota</taxon>
        <taxon>Tissierellia</taxon>
        <taxon>Tissierellales</taxon>
        <taxon>Peptoniphilaceae</taxon>
        <taxon>Citroniella</taxon>
    </lineage>
</organism>
<dbReference type="InterPro" id="IPR000291">
    <property type="entry name" value="D-Ala_lig_Van_CS"/>
</dbReference>
<dbReference type="GO" id="GO:0005524">
    <property type="term" value="F:ATP binding"/>
    <property type="evidence" value="ECO:0007669"/>
    <property type="project" value="UniProtKB-UniRule"/>
</dbReference>
<evidence type="ECO:0000256" key="4">
    <source>
        <dbReference type="ARBA" id="ARBA00004752"/>
    </source>
</evidence>
<keyword evidence="11 26" id="KW-0067">ATP-binding</keyword>
<feature type="domain" description="ATP-grasp" evidence="27">
    <location>
        <begin position="130"/>
        <end position="337"/>
    </location>
</feature>
<dbReference type="GO" id="GO:0046872">
    <property type="term" value="F:metal ion binding"/>
    <property type="evidence" value="ECO:0007669"/>
    <property type="project" value="UniProtKB-KW"/>
</dbReference>
<evidence type="ECO:0000256" key="21">
    <source>
        <dbReference type="ARBA" id="ARBA00077154"/>
    </source>
</evidence>
<dbReference type="GO" id="GO:0008716">
    <property type="term" value="F:D-alanine-D-alanine ligase activity"/>
    <property type="evidence" value="ECO:0007669"/>
    <property type="project" value="UniProtKB-UniRule"/>
</dbReference>